<protein>
    <submittedName>
        <fullName evidence="1">Uncharacterized protein</fullName>
    </submittedName>
</protein>
<accession>A0A8H3XJ83</accession>
<comment type="caution">
    <text evidence="1">The sequence shown here is derived from an EMBL/GenBank/DDBJ whole genome shotgun (WGS) entry which is preliminary data.</text>
</comment>
<gene>
    <name evidence="1" type="ORF">F8M41_025061</name>
</gene>
<evidence type="ECO:0000313" key="2">
    <source>
        <dbReference type="Proteomes" id="UP000439903"/>
    </source>
</evidence>
<proteinExistence type="predicted"/>
<keyword evidence="2" id="KW-1185">Reference proteome</keyword>
<dbReference type="EMBL" id="WTPW01000880">
    <property type="protein sequence ID" value="KAF0472153.1"/>
    <property type="molecule type" value="Genomic_DNA"/>
</dbReference>
<dbReference type="Proteomes" id="UP000439903">
    <property type="component" value="Unassembled WGS sequence"/>
</dbReference>
<dbReference type="AlphaFoldDB" id="A0A8H3XJ83"/>
<sequence length="220" mass="25263">MSHTIAQQKKYQSKIRGSSCSRIQKLKLNNDNNISRNNPSQKLFSPYTTKDRNNCNLCKETGDSMKLLTEKLTRIEKLIGDLSKLVQGFNPSIVNKAALRSITSPGHLLHNVDLSTCKLDDLQKIVTFATNTKNFSHKKFYSEPDEDLQLFPKDSIDPKYLMNKNIVLKTILHKKQQRQDSGYLSVEEGFKSEQKRQDSGYLSVEDDFKPVIYKEGESWL</sequence>
<dbReference type="OrthoDB" id="2347141at2759"/>
<reference evidence="1 2" key="1">
    <citation type="journal article" date="2019" name="Environ. Microbiol.">
        <title>At the nexus of three kingdoms: the genome of the mycorrhizal fungus Gigaspora margarita provides insights into plant, endobacterial and fungal interactions.</title>
        <authorList>
            <person name="Venice F."/>
            <person name="Ghignone S."/>
            <person name="Salvioli di Fossalunga A."/>
            <person name="Amselem J."/>
            <person name="Novero M."/>
            <person name="Xianan X."/>
            <person name="Sedzielewska Toro K."/>
            <person name="Morin E."/>
            <person name="Lipzen A."/>
            <person name="Grigoriev I.V."/>
            <person name="Henrissat B."/>
            <person name="Martin F.M."/>
            <person name="Bonfante P."/>
        </authorList>
    </citation>
    <scope>NUCLEOTIDE SEQUENCE [LARGE SCALE GENOMIC DNA]</scope>
    <source>
        <strain evidence="1 2">BEG34</strain>
    </source>
</reference>
<evidence type="ECO:0000313" key="1">
    <source>
        <dbReference type="EMBL" id="KAF0472153.1"/>
    </source>
</evidence>
<name>A0A8H3XJ83_GIGMA</name>
<organism evidence="1 2">
    <name type="scientific">Gigaspora margarita</name>
    <dbReference type="NCBI Taxonomy" id="4874"/>
    <lineage>
        <taxon>Eukaryota</taxon>
        <taxon>Fungi</taxon>
        <taxon>Fungi incertae sedis</taxon>
        <taxon>Mucoromycota</taxon>
        <taxon>Glomeromycotina</taxon>
        <taxon>Glomeromycetes</taxon>
        <taxon>Diversisporales</taxon>
        <taxon>Gigasporaceae</taxon>
        <taxon>Gigaspora</taxon>
    </lineage>
</organism>